<gene>
    <name evidence="2" type="ORF">PHYSODRAFT_303862</name>
</gene>
<proteinExistence type="predicted"/>
<evidence type="ECO:0000313" key="2">
    <source>
        <dbReference type="EMBL" id="EGZ12071.1"/>
    </source>
</evidence>
<dbReference type="OMA" id="FMESITW"/>
<reference evidence="2 3" key="1">
    <citation type="journal article" date="2006" name="Science">
        <title>Phytophthora genome sequences uncover evolutionary origins and mechanisms of pathogenesis.</title>
        <authorList>
            <person name="Tyler B.M."/>
            <person name="Tripathy S."/>
            <person name="Zhang X."/>
            <person name="Dehal P."/>
            <person name="Jiang R.H."/>
            <person name="Aerts A."/>
            <person name="Arredondo F.D."/>
            <person name="Baxter L."/>
            <person name="Bensasson D."/>
            <person name="Beynon J.L."/>
            <person name="Chapman J."/>
            <person name="Damasceno C.M."/>
            <person name="Dorrance A.E."/>
            <person name="Dou D."/>
            <person name="Dickerman A.W."/>
            <person name="Dubchak I.L."/>
            <person name="Garbelotto M."/>
            <person name="Gijzen M."/>
            <person name="Gordon S.G."/>
            <person name="Govers F."/>
            <person name="Grunwald N.J."/>
            <person name="Huang W."/>
            <person name="Ivors K.L."/>
            <person name="Jones R.W."/>
            <person name="Kamoun S."/>
            <person name="Krampis K."/>
            <person name="Lamour K.H."/>
            <person name="Lee M.K."/>
            <person name="McDonald W.H."/>
            <person name="Medina M."/>
            <person name="Meijer H.J."/>
            <person name="Nordberg E.K."/>
            <person name="Maclean D.J."/>
            <person name="Ospina-Giraldo M.D."/>
            <person name="Morris P.F."/>
            <person name="Phuntumart V."/>
            <person name="Putnam N.H."/>
            <person name="Rash S."/>
            <person name="Rose J.K."/>
            <person name="Sakihama Y."/>
            <person name="Salamov A.A."/>
            <person name="Savidor A."/>
            <person name="Scheuring C.F."/>
            <person name="Smith B.M."/>
            <person name="Sobral B.W."/>
            <person name="Terry A."/>
            <person name="Torto-Alalibo T.A."/>
            <person name="Win J."/>
            <person name="Xu Z."/>
            <person name="Zhang H."/>
            <person name="Grigoriev I.V."/>
            <person name="Rokhsar D.S."/>
            <person name="Boore J.L."/>
        </authorList>
    </citation>
    <scope>NUCLEOTIDE SEQUENCE [LARGE SCALE GENOMIC DNA]</scope>
    <source>
        <strain evidence="2 3">P6497</strain>
    </source>
</reference>
<dbReference type="InParanoid" id="G4ZYN8"/>
<dbReference type="EMBL" id="JH159157">
    <property type="protein sequence ID" value="EGZ12071.1"/>
    <property type="molecule type" value="Genomic_DNA"/>
</dbReference>
<feature type="transmembrane region" description="Helical" evidence="1">
    <location>
        <begin position="112"/>
        <end position="131"/>
    </location>
</feature>
<keyword evidence="1" id="KW-1133">Transmembrane helix</keyword>
<evidence type="ECO:0000256" key="1">
    <source>
        <dbReference type="SAM" id="Phobius"/>
    </source>
</evidence>
<keyword evidence="1" id="KW-0472">Membrane</keyword>
<dbReference type="GeneID" id="20642336"/>
<dbReference type="RefSeq" id="XP_009532404.1">
    <property type="nucleotide sequence ID" value="XM_009534109.1"/>
</dbReference>
<organism evidence="2 3">
    <name type="scientific">Phytophthora sojae (strain P6497)</name>
    <name type="common">Soybean stem and root rot agent</name>
    <name type="synonym">Phytophthora megasperma f. sp. glycines</name>
    <dbReference type="NCBI Taxonomy" id="1094619"/>
    <lineage>
        <taxon>Eukaryota</taxon>
        <taxon>Sar</taxon>
        <taxon>Stramenopiles</taxon>
        <taxon>Oomycota</taxon>
        <taxon>Peronosporomycetes</taxon>
        <taxon>Peronosporales</taxon>
        <taxon>Peronosporaceae</taxon>
        <taxon>Phytophthora</taxon>
    </lineage>
</organism>
<feature type="transmembrane region" description="Helical" evidence="1">
    <location>
        <begin position="70"/>
        <end position="92"/>
    </location>
</feature>
<name>G4ZYN8_PHYSP</name>
<feature type="transmembrane region" description="Helical" evidence="1">
    <location>
        <begin position="29"/>
        <end position="49"/>
    </location>
</feature>
<keyword evidence="3" id="KW-1185">Reference proteome</keyword>
<sequence>MAEILPCALLLLNLFNISGQLSTWRMHYGFALGVQLGACYSLLLLVLLLRGIWGPIALPFLRLAVAQVMYIVSASAIAGLAALRLVYCIYMRELLLNHWPRDDLRTVRSDYYFMESITWTLQAAFVVWTLLDLLKIRGLAQQHYC</sequence>
<evidence type="ECO:0000313" key="3">
    <source>
        <dbReference type="Proteomes" id="UP000002640"/>
    </source>
</evidence>
<accession>G4ZYN8</accession>
<dbReference type="Proteomes" id="UP000002640">
    <property type="component" value="Unassembled WGS sequence"/>
</dbReference>
<keyword evidence="1" id="KW-0812">Transmembrane</keyword>
<protein>
    <submittedName>
        <fullName evidence="2">Uncharacterized protein</fullName>
    </submittedName>
</protein>
<dbReference type="KEGG" id="psoj:PHYSODRAFT_303862"/>
<dbReference type="AlphaFoldDB" id="G4ZYN8"/>